<proteinExistence type="predicted"/>
<name>A0A914NXL4_9BILA</name>
<accession>A0A914NXL4</accession>
<keyword evidence="2" id="KW-1133">Transmembrane helix</keyword>
<dbReference type="AlphaFoldDB" id="A0A914NXL4"/>
<dbReference type="Proteomes" id="UP000887578">
    <property type="component" value="Unplaced"/>
</dbReference>
<sequence>MHLYTYFDLYIQLFGPDDGCFFPEKSKYIHPGQSGSIYFDYSDCECELYENVKGESYLPMELWTDNIVYHDMSFEQDGYQLEMYLDEKEAEKWNKMPTCPNIWINKKIWETKDNNNGMDIHGIKSVSELRDESFDKKKPFYQKNGNDYINLDHRDMVLFLERKDRLDKSYVMIELQEGKILNETIVIKIEVDGTAPDKYYELINGGKGLKITFEHTECLQVYLYVGLVRYVIHTSKPGMLRASFYNPDGENKQLLISMEALAIFDGKLQNALTNNHFTYYWIMHTLPGQSSIAPPPQPITESDPYPLFNTTSSASPPQQPPHESSTKIPSKNGIGLPLAAAQTEESNCDDDGFPLWLLILVIIIDIILAIILILLIIFARRAAATKYKKKTTETVDEPKAAGRTGGKTTEGKTTKFYTVDQTKYYTVDTTFDKSKDEKK</sequence>
<keyword evidence="2" id="KW-0472">Membrane</keyword>
<dbReference type="WBParaSite" id="PDA_v2.g10197.t1">
    <property type="protein sequence ID" value="PDA_v2.g10197.t1"/>
    <property type="gene ID" value="PDA_v2.g10197"/>
</dbReference>
<evidence type="ECO:0000313" key="3">
    <source>
        <dbReference type="Proteomes" id="UP000887578"/>
    </source>
</evidence>
<keyword evidence="2" id="KW-0812">Transmembrane</keyword>
<evidence type="ECO:0000256" key="2">
    <source>
        <dbReference type="SAM" id="Phobius"/>
    </source>
</evidence>
<keyword evidence="3" id="KW-1185">Reference proteome</keyword>
<evidence type="ECO:0000256" key="1">
    <source>
        <dbReference type="SAM" id="MobiDB-lite"/>
    </source>
</evidence>
<evidence type="ECO:0000313" key="4">
    <source>
        <dbReference type="WBParaSite" id="PDA_v2.g10197.t1"/>
    </source>
</evidence>
<protein>
    <submittedName>
        <fullName evidence="4">Uncharacterized protein</fullName>
    </submittedName>
</protein>
<organism evidence="3 4">
    <name type="scientific">Panagrolaimus davidi</name>
    <dbReference type="NCBI Taxonomy" id="227884"/>
    <lineage>
        <taxon>Eukaryota</taxon>
        <taxon>Metazoa</taxon>
        <taxon>Ecdysozoa</taxon>
        <taxon>Nematoda</taxon>
        <taxon>Chromadorea</taxon>
        <taxon>Rhabditida</taxon>
        <taxon>Tylenchina</taxon>
        <taxon>Panagrolaimomorpha</taxon>
        <taxon>Panagrolaimoidea</taxon>
        <taxon>Panagrolaimidae</taxon>
        <taxon>Panagrolaimus</taxon>
    </lineage>
</organism>
<feature type="region of interest" description="Disordered" evidence="1">
    <location>
        <begin position="303"/>
        <end position="331"/>
    </location>
</feature>
<reference evidence="4" key="1">
    <citation type="submission" date="2022-11" db="UniProtKB">
        <authorList>
            <consortium name="WormBaseParasite"/>
        </authorList>
    </citation>
    <scope>IDENTIFICATION</scope>
</reference>
<feature type="transmembrane region" description="Helical" evidence="2">
    <location>
        <begin position="355"/>
        <end position="379"/>
    </location>
</feature>